<dbReference type="Proteomes" id="UP000325780">
    <property type="component" value="Unassembled WGS sequence"/>
</dbReference>
<evidence type="ECO:0000313" key="2">
    <source>
        <dbReference type="EMBL" id="KAE8154974.1"/>
    </source>
</evidence>
<dbReference type="AlphaFoldDB" id="A0A5N6U8N5"/>
<organism evidence="2 3">
    <name type="scientific">Aspergillus avenaceus</name>
    <dbReference type="NCBI Taxonomy" id="36643"/>
    <lineage>
        <taxon>Eukaryota</taxon>
        <taxon>Fungi</taxon>
        <taxon>Dikarya</taxon>
        <taxon>Ascomycota</taxon>
        <taxon>Pezizomycotina</taxon>
        <taxon>Eurotiomycetes</taxon>
        <taxon>Eurotiomycetidae</taxon>
        <taxon>Eurotiales</taxon>
        <taxon>Aspergillaceae</taxon>
        <taxon>Aspergillus</taxon>
        <taxon>Aspergillus subgen. Circumdati</taxon>
    </lineage>
</organism>
<feature type="region of interest" description="Disordered" evidence="1">
    <location>
        <begin position="1"/>
        <end position="30"/>
    </location>
</feature>
<dbReference type="EMBL" id="ML742025">
    <property type="protein sequence ID" value="KAE8154974.1"/>
    <property type="molecule type" value="Genomic_DNA"/>
</dbReference>
<gene>
    <name evidence="2" type="ORF">BDV25DRAFT_135311</name>
</gene>
<proteinExistence type="predicted"/>
<evidence type="ECO:0000313" key="3">
    <source>
        <dbReference type="Proteomes" id="UP000325780"/>
    </source>
</evidence>
<feature type="compositionally biased region" description="Basic residues" evidence="1">
    <location>
        <begin position="195"/>
        <end position="210"/>
    </location>
</feature>
<dbReference type="OrthoDB" id="5294241at2759"/>
<evidence type="ECO:0000256" key="1">
    <source>
        <dbReference type="SAM" id="MobiDB-lite"/>
    </source>
</evidence>
<keyword evidence="3" id="KW-1185">Reference proteome</keyword>
<sequence length="220" mass="24028">MKFTKSAAIPMYPFQPWSGNAASLRSSPSEASTTTSTVAFSFDSSLDGGSPIFTPAAPPPTPEDSLLDITPRKCSFSSAFGMSNSCAFPSWPNRPSLISTDTERSTGNAYISDEELYFDLSPESESAVEEESAVQESLRPGDLTTEQQIQMMRAAAEEEAHRARFLAQVQAHARAQQALRVSQLPTVEKENAKRSSSKKRRATPDRKRRAFSGTKVVIRA</sequence>
<accession>A0A5N6U8N5</accession>
<feature type="region of interest" description="Disordered" evidence="1">
    <location>
        <begin position="178"/>
        <end position="220"/>
    </location>
</feature>
<protein>
    <submittedName>
        <fullName evidence="2">Uncharacterized protein</fullName>
    </submittedName>
</protein>
<name>A0A5N6U8N5_ASPAV</name>
<reference evidence="2 3" key="1">
    <citation type="submission" date="2019-04" db="EMBL/GenBank/DDBJ databases">
        <title>Friends and foes A comparative genomics study of 23 Aspergillus species from section Flavi.</title>
        <authorList>
            <consortium name="DOE Joint Genome Institute"/>
            <person name="Kjaerbolling I."/>
            <person name="Vesth T."/>
            <person name="Frisvad J.C."/>
            <person name="Nybo J.L."/>
            <person name="Theobald S."/>
            <person name="Kildgaard S."/>
            <person name="Isbrandt T."/>
            <person name="Kuo A."/>
            <person name="Sato A."/>
            <person name="Lyhne E.K."/>
            <person name="Kogle M.E."/>
            <person name="Wiebenga A."/>
            <person name="Kun R.S."/>
            <person name="Lubbers R.J."/>
            <person name="Makela M.R."/>
            <person name="Barry K."/>
            <person name="Chovatia M."/>
            <person name="Clum A."/>
            <person name="Daum C."/>
            <person name="Haridas S."/>
            <person name="He G."/>
            <person name="LaButti K."/>
            <person name="Lipzen A."/>
            <person name="Mondo S."/>
            <person name="Riley R."/>
            <person name="Salamov A."/>
            <person name="Simmons B.A."/>
            <person name="Magnuson J.K."/>
            <person name="Henrissat B."/>
            <person name="Mortensen U.H."/>
            <person name="Larsen T.O."/>
            <person name="Devries R.P."/>
            <person name="Grigoriev I.V."/>
            <person name="Machida M."/>
            <person name="Baker S.E."/>
            <person name="Andersen M.R."/>
        </authorList>
    </citation>
    <scope>NUCLEOTIDE SEQUENCE [LARGE SCALE GENOMIC DNA]</scope>
    <source>
        <strain evidence="2 3">IBT 18842</strain>
    </source>
</reference>